<keyword evidence="2" id="KW-1185">Reference proteome</keyword>
<comment type="caution">
    <text evidence="1">The sequence shown here is derived from an EMBL/GenBank/DDBJ whole genome shotgun (WGS) entry which is preliminary data.</text>
</comment>
<protein>
    <submittedName>
        <fullName evidence="1">Uncharacterized protein</fullName>
    </submittedName>
</protein>
<evidence type="ECO:0000313" key="2">
    <source>
        <dbReference type="Proteomes" id="UP000485058"/>
    </source>
</evidence>
<dbReference type="Proteomes" id="UP000485058">
    <property type="component" value="Unassembled WGS sequence"/>
</dbReference>
<accession>A0A6A0AEN7</accession>
<dbReference type="EMBL" id="BLLF01005348">
    <property type="protein sequence ID" value="GFH31072.1"/>
    <property type="molecule type" value="Genomic_DNA"/>
</dbReference>
<proteinExistence type="predicted"/>
<reference evidence="1 2" key="1">
    <citation type="submission" date="2020-02" db="EMBL/GenBank/DDBJ databases">
        <title>Draft genome sequence of Haematococcus lacustris strain NIES-144.</title>
        <authorList>
            <person name="Morimoto D."/>
            <person name="Nakagawa S."/>
            <person name="Yoshida T."/>
            <person name="Sawayama S."/>
        </authorList>
    </citation>
    <scope>NUCLEOTIDE SEQUENCE [LARGE SCALE GENOMIC DNA]</scope>
    <source>
        <strain evidence="1 2">NIES-144</strain>
    </source>
</reference>
<organism evidence="1 2">
    <name type="scientific">Haematococcus lacustris</name>
    <name type="common">Green alga</name>
    <name type="synonym">Haematococcus pluvialis</name>
    <dbReference type="NCBI Taxonomy" id="44745"/>
    <lineage>
        <taxon>Eukaryota</taxon>
        <taxon>Viridiplantae</taxon>
        <taxon>Chlorophyta</taxon>
        <taxon>core chlorophytes</taxon>
        <taxon>Chlorophyceae</taxon>
        <taxon>CS clade</taxon>
        <taxon>Chlamydomonadales</taxon>
        <taxon>Haematococcaceae</taxon>
        <taxon>Haematococcus</taxon>
    </lineage>
</organism>
<evidence type="ECO:0000313" key="1">
    <source>
        <dbReference type="EMBL" id="GFH31072.1"/>
    </source>
</evidence>
<sequence>MSEAKLLRENNDRDLVESCSKRRGVAESFTQLETRSSENSGYAAVTVKLRGSPAVSGILQPRTQPAHRCGEQRNLFGARGQRGLGAVFYGKIKILTFPVM</sequence>
<gene>
    <name evidence="1" type="ORF">HaLaN_30039</name>
</gene>
<name>A0A6A0AEN7_HAELA</name>
<dbReference type="AlphaFoldDB" id="A0A6A0AEN7"/>